<reference evidence="2 3" key="1">
    <citation type="submission" date="2014-01" db="EMBL/GenBank/DDBJ databases">
        <title>Genome sequence determination for a cystic fibrosis isolate, Inquilinus limosus.</title>
        <authorList>
            <person name="Pino M."/>
            <person name="Di Conza J."/>
            <person name="Gutkind G."/>
        </authorList>
    </citation>
    <scope>NUCLEOTIDE SEQUENCE [LARGE SCALE GENOMIC DNA]</scope>
    <source>
        <strain evidence="2 3">MP06</strain>
    </source>
</reference>
<feature type="chain" id="PRO_5001961198" evidence="1">
    <location>
        <begin position="26"/>
        <end position="187"/>
    </location>
</feature>
<keyword evidence="1" id="KW-0732">Signal</keyword>
<dbReference type="Proteomes" id="UP000029995">
    <property type="component" value="Unassembled WGS sequence"/>
</dbReference>
<evidence type="ECO:0000256" key="1">
    <source>
        <dbReference type="SAM" id="SignalP"/>
    </source>
</evidence>
<dbReference type="RefSeq" id="WP_034835372.1">
    <property type="nucleotide sequence ID" value="NZ_JANX01000100.1"/>
</dbReference>
<dbReference type="EMBL" id="JANX01000100">
    <property type="protein sequence ID" value="KGM34338.1"/>
    <property type="molecule type" value="Genomic_DNA"/>
</dbReference>
<protein>
    <submittedName>
        <fullName evidence="2">Uncharacterized protein</fullName>
    </submittedName>
</protein>
<dbReference type="OrthoDB" id="7348352at2"/>
<proteinExistence type="predicted"/>
<evidence type="ECO:0000313" key="3">
    <source>
        <dbReference type="Proteomes" id="UP000029995"/>
    </source>
</evidence>
<evidence type="ECO:0000313" key="2">
    <source>
        <dbReference type="EMBL" id="KGM34338.1"/>
    </source>
</evidence>
<organism evidence="2 3">
    <name type="scientific">Inquilinus limosus MP06</name>
    <dbReference type="NCBI Taxonomy" id="1398085"/>
    <lineage>
        <taxon>Bacteria</taxon>
        <taxon>Pseudomonadati</taxon>
        <taxon>Pseudomonadota</taxon>
        <taxon>Alphaproteobacteria</taxon>
        <taxon>Rhodospirillales</taxon>
        <taxon>Rhodospirillaceae</taxon>
        <taxon>Inquilinus</taxon>
    </lineage>
</organism>
<accession>A0A0A0D952</accession>
<dbReference type="AlphaFoldDB" id="A0A0A0D952"/>
<feature type="signal peptide" evidence="1">
    <location>
        <begin position="1"/>
        <end position="25"/>
    </location>
</feature>
<name>A0A0A0D952_9PROT</name>
<comment type="caution">
    <text evidence="2">The sequence shown here is derived from an EMBL/GenBank/DDBJ whole genome shotgun (WGS) entry which is preliminary data.</text>
</comment>
<gene>
    <name evidence="2" type="ORF">P409_10805</name>
</gene>
<sequence>MRRRRLGLALAPALAWLFLSSHAFAAETDIRGWNGLTWGMTAQQVDAALPQAVPLSPPWDFGPLYAERMVRDVVVGGIAFDLVPELARQDGRLVQILFERRSPIPGPSELQSFVNDLHARLGPPAESCVVESGLVTRLWRFPSAQVALTAVDFSADGSRGRLQRLLLRYTAADRAPRSPCERNKPGS</sequence>